<feature type="region of interest" description="Disordered" evidence="1">
    <location>
        <begin position="268"/>
        <end position="320"/>
    </location>
</feature>
<dbReference type="EMBL" id="DS113335">
    <property type="protein sequence ID" value="EAY10589.1"/>
    <property type="molecule type" value="Genomic_DNA"/>
</dbReference>
<keyword evidence="3" id="KW-1185">Reference proteome</keyword>
<dbReference type="RefSeq" id="XP_001322812.1">
    <property type="nucleotide sequence ID" value="XM_001322777.1"/>
</dbReference>
<evidence type="ECO:0000256" key="1">
    <source>
        <dbReference type="SAM" id="MobiDB-lite"/>
    </source>
</evidence>
<reference evidence="2" key="1">
    <citation type="submission" date="2006-10" db="EMBL/GenBank/DDBJ databases">
        <authorList>
            <person name="Amadeo P."/>
            <person name="Zhao Q."/>
            <person name="Wortman J."/>
            <person name="Fraser-Liggett C."/>
            <person name="Carlton J."/>
        </authorList>
    </citation>
    <scope>NUCLEOTIDE SEQUENCE</scope>
    <source>
        <strain evidence="2">G3</strain>
    </source>
</reference>
<organism evidence="2 3">
    <name type="scientific">Trichomonas vaginalis (strain ATCC PRA-98 / G3)</name>
    <dbReference type="NCBI Taxonomy" id="412133"/>
    <lineage>
        <taxon>Eukaryota</taxon>
        <taxon>Metamonada</taxon>
        <taxon>Parabasalia</taxon>
        <taxon>Trichomonadida</taxon>
        <taxon>Trichomonadidae</taxon>
        <taxon>Trichomonas</taxon>
    </lineage>
</organism>
<dbReference type="VEuPathDB" id="TrichDB:TVAG_281890"/>
<feature type="compositionally biased region" description="Acidic residues" evidence="1">
    <location>
        <begin position="311"/>
        <end position="320"/>
    </location>
</feature>
<dbReference type="VEuPathDB" id="TrichDB:TVAGG3_0043230"/>
<dbReference type="InParanoid" id="A2E9Q4"/>
<feature type="region of interest" description="Disordered" evidence="1">
    <location>
        <begin position="214"/>
        <end position="255"/>
    </location>
</feature>
<reference evidence="2" key="2">
    <citation type="journal article" date="2007" name="Science">
        <title>Draft genome sequence of the sexually transmitted pathogen Trichomonas vaginalis.</title>
        <authorList>
            <person name="Carlton J.M."/>
            <person name="Hirt R.P."/>
            <person name="Silva J.C."/>
            <person name="Delcher A.L."/>
            <person name="Schatz M."/>
            <person name="Zhao Q."/>
            <person name="Wortman J.R."/>
            <person name="Bidwell S.L."/>
            <person name="Alsmark U.C.M."/>
            <person name="Besteiro S."/>
            <person name="Sicheritz-Ponten T."/>
            <person name="Noel C.J."/>
            <person name="Dacks J.B."/>
            <person name="Foster P.G."/>
            <person name="Simillion C."/>
            <person name="Van de Peer Y."/>
            <person name="Miranda-Saavedra D."/>
            <person name="Barton G.J."/>
            <person name="Westrop G.D."/>
            <person name="Mueller S."/>
            <person name="Dessi D."/>
            <person name="Fiori P.L."/>
            <person name="Ren Q."/>
            <person name="Paulsen I."/>
            <person name="Zhang H."/>
            <person name="Bastida-Corcuera F.D."/>
            <person name="Simoes-Barbosa A."/>
            <person name="Brown M.T."/>
            <person name="Hayes R.D."/>
            <person name="Mukherjee M."/>
            <person name="Okumura C.Y."/>
            <person name="Schneider R."/>
            <person name="Smith A.J."/>
            <person name="Vanacova S."/>
            <person name="Villalvazo M."/>
            <person name="Haas B.J."/>
            <person name="Pertea M."/>
            <person name="Feldblyum T.V."/>
            <person name="Utterback T.R."/>
            <person name="Shu C.L."/>
            <person name="Osoegawa K."/>
            <person name="de Jong P.J."/>
            <person name="Hrdy I."/>
            <person name="Horvathova L."/>
            <person name="Zubacova Z."/>
            <person name="Dolezal P."/>
            <person name="Malik S.B."/>
            <person name="Logsdon J.M. Jr."/>
            <person name="Henze K."/>
            <person name="Gupta A."/>
            <person name="Wang C.C."/>
            <person name="Dunne R.L."/>
            <person name="Upcroft J.A."/>
            <person name="Upcroft P."/>
            <person name="White O."/>
            <person name="Salzberg S.L."/>
            <person name="Tang P."/>
            <person name="Chiu C.-H."/>
            <person name="Lee Y.-S."/>
            <person name="Embley T.M."/>
            <person name="Coombs G.H."/>
            <person name="Mottram J.C."/>
            <person name="Tachezy J."/>
            <person name="Fraser-Liggett C.M."/>
            <person name="Johnson P.J."/>
        </authorList>
    </citation>
    <scope>NUCLEOTIDE SEQUENCE [LARGE SCALE GENOMIC DNA]</scope>
    <source>
        <strain evidence="2">G3</strain>
    </source>
</reference>
<sequence>MTKYFNEILTYFNNLRPELGPFQVSRVLMEVAKRNVENFLNNRNGKAKCPKSVSLYKELQVQLDVGQNYEFKDLTKQLQILFDKLNVNLHNSDVSKLGFYIDVIDNTDADISQRKKLIGSFYFAYSRKLENTTQIIREDYLCLLSYNSKRESPRSSLSPGKSLSSNLAKFASKDDDSDDFSDLISLGSKKELSQPLVNLGDKLAIQQPIKQPTLQLKPLPPKPVLPLKKNPLDDLSDDDDGNFSFDSKDDDKPATPLKIIAKAPLELSATPTSKKNEVKHKSKYHTMDLSQFVSNSNNLKGNKKLDALRDEEGDDDYVFD</sequence>
<proteinExistence type="predicted"/>
<dbReference type="AlphaFoldDB" id="A2E9Q4"/>
<dbReference type="KEGG" id="tva:4768524"/>
<gene>
    <name evidence="2" type="ORF">TVAG_281890</name>
</gene>
<dbReference type="Proteomes" id="UP000001542">
    <property type="component" value="Unassembled WGS sequence"/>
</dbReference>
<protein>
    <submittedName>
        <fullName evidence="2">Uncharacterized protein</fullName>
    </submittedName>
</protein>
<accession>A2E9Q4</accession>
<name>A2E9Q4_TRIV3</name>
<evidence type="ECO:0000313" key="2">
    <source>
        <dbReference type="EMBL" id="EAY10589.1"/>
    </source>
</evidence>
<evidence type="ECO:0000313" key="3">
    <source>
        <dbReference type="Proteomes" id="UP000001542"/>
    </source>
</evidence>